<name>A0ABD3XAB7_SINWO</name>
<dbReference type="EMBL" id="JBJQND010000003">
    <property type="protein sequence ID" value="KAL3881933.1"/>
    <property type="molecule type" value="Genomic_DNA"/>
</dbReference>
<sequence>MDLDISPTSNTRNSLNPISSKCALKRLLEELEDTFADDEDDITDTVDVFSHHRSSAQNSLLVDPESLPIQKKAKKYLPNVSLRKYQQKHHVWSQNAKRMKKISEETSTSAINEKSQAKIVEKDLDMKQKLNEEKIKDRREENRKENTTCNAVTEDISCSEQIPNGEELSKLEELRTTLMG</sequence>
<proteinExistence type="predicted"/>
<evidence type="ECO:0000313" key="2">
    <source>
        <dbReference type="Proteomes" id="UP001634394"/>
    </source>
</evidence>
<accession>A0ABD3XAB7</accession>
<protein>
    <submittedName>
        <fullName evidence="1">Uncharacterized protein</fullName>
    </submittedName>
</protein>
<evidence type="ECO:0000313" key="1">
    <source>
        <dbReference type="EMBL" id="KAL3881933.1"/>
    </source>
</evidence>
<dbReference type="AlphaFoldDB" id="A0ABD3XAB7"/>
<keyword evidence="2" id="KW-1185">Reference proteome</keyword>
<gene>
    <name evidence="1" type="ORF">ACJMK2_028319</name>
</gene>
<organism evidence="1 2">
    <name type="scientific">Sinanodonta woodiana</name>
    <name type="common">Chinese pond mussel</name>
    <name type="synonym">Anodonta woodiana</name>
    <dbReference type="NCBI Taxonomy" id="1069815"/>
    <lineage>
        <taxon>Eukaryota</taxon>
        <taxon>Metazoa</taxon>
        <taxon>Spiralia</taxon>
        <taxon>Lophotrochozoa</taxon>
        <taxon>Mollusca</taxon>
        <taxon>Bivalvia</taxon>
        <taxon>Autobranchia</taxon>
        <taxon>Heteroconchia</taxon>
        <taxon>Palaeoheterodonta</taxon>
        <taxon>Unionida</taxon>
        <taxon>Unionoidea</taxon>
        <taxon>Unionidae</taxon>
        <taxon>Unioninae</taxon>
        <taxon>Sinanodonta</taxon>
    </lineage>
</organism>
<dbReference type="Proteomes" id="UP001634394">
    <property type="component" value="Unassembled WGS sequence"/>
</dbReference>
<comment type="caution">
    <text evidence="1">The sequence shown here is derived from an EMBL/GenBank/DDBJ whole genome shotgun (WGS) entry which is preliminary data.</text>
</comment>
<reference evidence="1 2" key="1">
    <citation type="submission" date="2024-11" db="EMBL/GenBank/DDBJ databases">
        <title>Chromosome-level genome assembly of the freshwater bivalve Anodonta woodiana.</title>
        <authorList>
            <person name="Chen X."/>
        </authorList>
    </citation>
    <scope>NUCLEOTIDE SEQUENCE [LARGE SCALE GENOMIC DNA]</scope>
    <source>
        <strain evidence="1">MN2024</strain>
        <tissue evidence="1">Gills</tissue>
    </source>
</reference>